<proteinExistence type="predicted"/>
<accession>G9XQQ5</accession>
<gene>
    <name evidence="1" type="ORF">HMPREF0322_03303</name>
</gene>
<name>G9XQQ5_DESHA</name>
<comment type="caution">
    <text evidence="1">The sequence shown here is derived from an EMBL/GenBank/DDBJ whole genome shotgun (WGS) entry which is preliminary data.</text>
</comment>
<protein>
    <submittedName>
        <fullName evidence="1">Uncharacterized protein</fullName>
    </submittedName>
</protein>
<sequence length="42" mass="4779">MISELENGIIEWKYYEEGSEAYAATLQSRQDRASFVHNALAS</sequence>
<evidence type="ECO:0000313" key="1">
    <source>
        <dbReference type="EMBL" id="EHL06016.1"/>
    </source>
</evidence>
<organism evidence="1 2">
    <name type="scientific">Desulfitobacterium hafniense DP7</name>
    <dbReference type="NCBI Taxonomy" id="537010"/>
    <lineage>
        <taxon>Bacteria</taxon>
        <taxon>Bacillati</taxon>
        <taxon>Bacillota</taxon>
        <taxon>Clostridia</taxon>
        <taxon>Eubacteriales</taxon>
        <taxon>Desulfitobacteriaceae</taxon>
        <taxon>Desulfitobacterium</taxon>
    </lineage>
</organism>
<dbReference type="Proteomes" id="UP000004416">
    <property type="component" value="Unassembled WGS sequence"/>
</dbReference>
<dbReference type="AlphaFoldDB" id="G9XQQ5"/>
<evidence type="ECO:0000313" key="2">
    <source>
        <dbReference type="Proteomes" id="UP000004416"/>
    </source>
</evidence>
<reference evidence="1 2" key="1">
    <citation type="submission" date="2011-08" db="EMBL/GenBank/DDBJ databases">
        <authorList>
            <person name="Weinstock G."/>
            <person name="Sodergren E."/>
            <person name="Clifton S."/>
            <person name="Fulton L."/>
            <person name="Fulton B."/>
            <person name="Courtney L."/>
            <person name="Fronick C."/>
            <person name="Harrison M."/>
            <person name="Strong C."/>
            <person name="Farmer C."/>
            <person name="Delahaunty K."/>
            <person name="Markovic C."/>
            <person name="Hall O."/>
            <person name="Minx P."/>
            <person name="Tomlinson C."/>
            <person name="Mitreva M."/>
            <person name="Hou S."/>
            <person name="Chen J."/>
            <person name="Wollam A."/>
            <person name="Pepin K.H."/>
            <person name="Johnson M."/>
            <person name="Bhonagiri V."/>
            <person name="Zhang X."/>
            <person name="Suruliraj S."/>
            <person name="Warren W."/>
            <person name="Chinwalla A."/>
            <person name="Mardis E.R."/>
            <person name="Wilson R.K."/>
        </authorList>
    </citation>
    <scope>NUCLEOTIDE SEQUENCE [LARGE SCALE GENOMIC DNA]</scope>
    <source>
        <strain evidence="1 2">DP7</strain>
    </source>
</reference>
<dbReference type="HOGENOM" id="CLU_3250464_0_0_9"/>
<dbReference type="EMBL" id="AFZX01000087">
    <property type="protein sequence ID" value="EHL06016.1"/>
    <property type="molecule type" value="Genomic_DNA"/>
</dbReference>